<feature type="domain" description="VIT" evidence="1">
    <location>
        <begin position="13"/>
        <end position="131"/>
    </location>
</feature>
<dbReference type="PANTHER" id="PTHR45737">
    <property type="entry name" value="VON WILLEBRAND FACTOR A DOMAIN-CONTAINING PROTEIN 5A"/>
    <property type="match status" value="1"/>
</dbReference>
<dbReference type="EMBL" id="WIWT01000010">
    <property type="protein sequence ID" value="KAF3218961.1"/>
    <property type="molecule type" value="Genomic_DNA"/>
</dbReference>
<evidence type="ECO:0000313" key="3">
    <source>
        <dbReference type="EMBL" id="KAF3213076.1"/>
    </source>
</evidence>
<evidence type="ECO:0000313" key="5">
    <source>
        <dbReference type="Proteomes" id="UP000472727"/>
    </source>
</evidence>
<proteinExistence type="predicted"/>
<dbReference type="OrthoDB" id="1729737at2759"/>
<evidence type="ECO:0000313" key="4">
    <source>
        <dbReference type="EMBL" id="KAF3218961.1"/>
    </source>
</evidence>
<gene>
    <name evidence="3" type="ORF">TWF106_009653</name>
    <name evidence="4" type="ORF">TWF679_000372</name>
    <name evidence="2" type="ORF">TWF788_006139</name>
</gene>
<evidence type="ECO:0000259" key="1">
    <source>
        <dbReference type="PROSITE" id="PS51468"/>
    </source>
</evidence>
<evidence type="ECO:0000313" key="6">
    <source>
        <dbReference type="Proteomes" id="UP000479691"/>
    </source>
</evidence>
<evidence type="ECO:0000313" key="2">
    <source>
        <dbReference type="EMBL" id="KAF3191542.1"/>
    </source>
</evidence>
<dbReference type="Pfam" id="PF08487">
    <property type="entry name" value="VIT"/>
    <property type="match status" value="1"/>
</dbReference>
<dbReference type="EMBL" id="WIWS01000066">
    <property type="protein sequence ID" value="KAF3213076.1"/>
    <property type="molecule type" value="Genomic_DNA"/>
</dbReference>
<dbReference type="EMBL" id="JAABOE010000003">
    <property type="protein sequence ID" value="KAF3191542.1"/>
    <property type="molecule type" value="Genomic_DNA"/>
</dbReference>
<dbReference type="InterPro" id="IPR013694">
    <property type="entry name" value="VIT"/>
</dbReference>
<dbReference type="AlphaFoldDB" id="A0A6G1MCL4"/>
<dbReference type="PROSITE" id="PS51468">
    <property type="entry name" value="VIT"/>
    <property type="match status" value="1"/>
</dbReference>
<reference evidence="5 6" key="1">
    <citation type="submission" date="2019-06" db="EMBL/GenBank/DDBJ databases">
        <authorList>
            <person name="Palmer J.M."/>
        </authorList>
    </citation>
    <scope>NUCLEOTIDE SEQUENCE</scope>
    <source>
        <strain evidence="3 5">TWF106</strain>
        <strain evidence="4">TWF679</strain>
        <strain evidence="2 6">TWF788</strain>
    </source>
</reference>
<dbReference type="Proteomes" id="UP000614610">
    <property type="component" value="Unassembled WGS sequence"/>
</dbReference>
<protein>
    <recommendedName>
        <fullName evidence="1">VIT domain-containing protein</fullName>
    </recommendedName>
</protein>
<sequence>MSGAYVGRPDREKRGVYCHEHWETIGYPLLSSSYAYKIQDIYVQATLTETYEAQTNVKREVSYIFEVPPEAAVTDFSAQVGDRHVKAIVEEKAKADEKYQKAKSAGAEAWKLDKINDEGNLNPYTPSDESN</sequence>
<dbReference type="Proteomes" id="UP000472727">
    <property type="component" value="Unassembled WGS sequence"/>
</dbReference>
<dbReference type="PANTHER" id="PTHR45737:SF6">
    <property type="entry name" value="VON WILLEBRAND FACTOR A DOMAIN-CONTAINING PROTEIN 5A"/>
    <property type="match status" value="1"/>
</dbReference>
<dbReference type="Proteomes" id="UP000479691">
    <property type="component" value="Unassembled WGS sequence"/>
</dbReference>
<name>A0A6G1MCL4_ORBOL</name>
<accession>A0A6G1MCL4</accession>
<comment type="caution">
    <text evidence="4">The sequence shown here is derived from an EMBL/GenBank/DDBJ whole genome shotgun (WGS) entry which is preliminary data.</text>
</comment>
<evidence type="ECO:0000313" key="7">
    <source>
        <dbReference type="Proteomes" id="UP000614610"/>
    </source>
</evidence>
<organism evidence="4 7">
    <name type="scientific">Orbilia oligospora</name>
    <name type="common">Nematode-trapping fungus</name>
    <name type="synonym">Arthrobotrys oligospora</name>
    <dbReference type="NCBI Taxonomy" id="2813651"/>
    <lineage>
        <taxon>Eukaryota</taxon>
        <taxon>Fungi</taxon>
        <taxon>Dikarya</taxon>
        <taxon>Ascomycota</taxon>
        <taxon>Pezizomycotina</taxon>
        <taxon>Orbiliomycetes</taxon>
        <taxon>Orbiliales</taxon>
        <taxon>Orbiliaceae</taxon>
        <taxon>Orbilia</taxon>
    </lineage>
</organism>